<sequence length="154" mass="17882">MNKVYMNDEVFINNGFSISTDNSLLDIDLIYNYLDKDSYWANGIPFEKLERSINNSLCFGLYYKQKQIGFARVVTDKAVFGYLADVFILPEHRKKGLSKWLVQTIMAHPDLQGLRRWSLATLDAHGLYAQFGFTELTNSERWMQIFTPHKIAES</sequence>
<feature type="domain" description="N-acetyltransferase" evidence="1">
    <location>
        <begin position="16"/>
        <end position="148"/>
    </location>
</feature>
<dbReference type="EC" id="2.3.1.-" evidence="2"/>
<dbReference type="InterPro" id="IPR053144">
    <property type="entry name" value="Acetyltransferase_Butenolide"/>
</dbReference>
<protein>
    <submittedName>
        <fullName evidence="2">GNAT family N-acetyltransferase</fullName>
        <ecNumber evidence="2">2.3.1.-</ecNumber>
    </submittedName>
</protein>
<keyword evidence="2" id="KW-0012">Acyltransferase</keyword>
<dbReference type="InterPro" id="IPR000182">
    <property type="entry name" value="GNAT_dom"/>
</dbReference>
<keyword evidence="3" id="KW-1185">Reference proteome</keyword>
<evidence type="ECO:0000313" key="3">
    <source>
        <dbReference type="Proteomes" id="UP001596958"/>
    </source>
</evidence>
<evidence type="ECO:0000259" key="1">
    <source>
        <dbReference type="PROSITE" id="PS51186"/>
    </source>
</evidence>
<dbReference type="Proteomes" id="UP001596958">
    <property type="component" value="Unassembled WGS sequence"/>
</dbReference>
<comment type="caution">
    <text evidence="2">The sequence shown here is derived from an EMBL/GenBank/DDBJ whole genome shotgun (WGS) entry which is preliminary data.</text>
</comment>
<organism evidence="2 3">
    <name type="scientific">Mucilaginibacter calamicampi</name>
    <dbReference type="NCBI Taxonomy" id="1302352"/>
    <lineage>
        <taxon>Bacteria</taxon>
        <taxon>Pseudomonadati</taxon>
        <taxon>Bacteroidota</taxon>
        <taxon>Sphingobacteriia</taxon>
        <taxon>Sphingobacteriales</taxon>
        <taxon>Sphingobacteriaceae</taxon>
        <taxon>Mucilaginibacter</taxon>
    </lineage>
</organism>
<gene>
    <name evidence="2" type="ORF">ACFQZS_04890</name>
</gene>
<accession>A0ABW2YSR6</accession>
<evidence type="ECO:0000313" key="2">
    <source>
        <dbReference type="EMBL" id="MFD0749467.1"/>
    </source>
</evidence>
<dbReference type="EMBL" id="JBHTHU010000002">
    <property type="protein sequence ID" value="MFD0749467.1"/>
    <property type="molecule type" value="Genomic_DNA"/>
</dbReference>
<dbReference type="RefSeq" id="WP_377097853.1">
    <property type="nucleotide sequence ID" value="NZ_JBHTHU010000002.1"/>
</dbReference>
<dbReference type="SUPFAM" id="SSF55729">
    <property type="entry name" value="Acyl-CoA N-acyltransferases (Nat)"/>
    <property type="match status" value="1"/>
</dbReference>
<dbReference type="PANTHER" id="PTHR43233:SF1">
    <property type="entry name" value="FAMILY N-ACETYLTRANSFERASE, PUTATIVE (AFU_ORTHOLOGUE AFUA_6G03350)-RELATED"/>
    <property type="match status" value="1"/>
</dbReference>
<dbReference type="Gene3D" id="3.40.630.30">
    <property type="match status" value="1"/>
</dbReference>
<dbReference type="PROSITE" id="PS51186">
    <property type="entry name" value="GNAT"/>
    <property type="match status" value="1"/>
</dbReference>
<proteinExistence type="predicted"/>
<dbReference type="GO" id="GO:0016746">
    <property type="term" value="F:acyltransferase activity"/>
    <property type="evidence" value="ECO:0007669"/>
    <property type="project" value="UniProtKB-KW"/>
</dbReference>
<dbReference type="Pfam" id="PF00583">
    <property type="entry name" value="Acetyltransf_1"/>
    <property type="match status" value="1"/>
</dbReference>
<reference evidence="3" key="1">
    <citation type="journal article" date="2019" name="Int. J. Syst. Evol. Microbiol.">
        <title>The Global Catalogue of Microorganisms (GCM) 10K type strain sequencing project: providing services to taxonomists for standard genome sequencing and annotation.</title>
        <authorList>
            <consortium name="The Broad Institute Genomics Platform"/>
            <consortium name="The Broad Institute Genome Sequencing Center for Infectious Disease"/>
            <person name="Wu L."/>
            <person name="Ma J."/>
        </authorList>
    </citation>
    <scope>NUCLEOTIDE SEQUENCE [LARGE SCALE GENOMIC DNA]</scope>
    <source>
        <strain evidence="3">CCUG 63418</strain>
    </source>
</reference>
<keyword evidence="2" id="KW-0808">Transferase</keyword>
<name>A0ABW2YSR6_9SPHI</name>
<dbReference type="PANTHER" id="PTHR43233">
    <property type="entry name" value="FAMILY N-ACETYLTRANSFERASE, PUTATIVE (AFU_ORTHOLOGUE AFUA_6G03350)-RELATED"/>
    <property type="match status" value="1"/>
</dbReference>
<dbReference type="CDD" id="cd04301">
    <property type="entry name" value="NAT_SF"/>
    <property type="match status" value="1"/>
</dbReference>
<dbReference type="InterPro" id="IPR016181">
    <property type="entry name" value="Acyl_CoA_acyltransferase"/>
</dbReference>